<evidence type="ECO:0000256" key="2">
    <source>
        <dbReference type="ARBA" id="ARBA00001911"/>
    </source>
</evidence>
<dbReference type="Gene3D" id="3.40.50.720">
    <property type="entry name" value="NAD(P)-binding Rossmann-like Domain"/>
    <property type="match status" value="1"/>
</dbReference>
<gene>
    <name evidence="10" type="ORF">A3A40_02530</name>
</gene>
<dbReference type="InterPro" id="IPR036291">
    <property type="entry name" value="NAD(P)-bd_dom_sf"/>
</dbReference>
<dbReference type="InterPro" id="IPR005888">
    <property type="entry name" value="dTDP_Gluc_deHydtase"/>
</dbReference>
<dbReference type="AlphaFoldDB" id="A0A1F6EJM2"/>
<dbReference type="InterPro" id="IPR016040">
    <property type="entry name" value="NAD(P)-bd_dom"/>
</dbReference>
<keyword evidence="5" id="KW-0520">NAD</keyword>
<evidence type="ECO:0000256" key="3">
    <source>
        <dbReference type="ARBA" id="ARBA00008178"/>
    </source>
</evidence>
<evidence type="ECO:0000256" key="8">
    <source>
        <dbReference type="SAM" id="MobiDB-lite"/>
    </source>
</evidence>
<name>A0A1F6EJM2_9BACT</name>
<feature type="region of interest" description="Disordered" evidence="8">
    <location>
        <begin position="136"/>
        <end position="155"/>
    </location>
</feature>
<evidence type="ECO:0000256" key="5">
    <source>
        <dbReference type="ARBA" id="ARBA00023027"/>
    </source>
</evidence>
<evidence type="ECO:0000256" key="1">
    <source>
        <dbReference type="ARBA" id="ARBA00001539"/>
    </source>
</evidence>
<sequence length="323" mass="36540">MKPLFKKRTIVTGGAGFIGSNYLNYAVKKYPRELFINVDLLTYAADVRNVTVGKSKNYVFEKADICDSAAMSAIFEKYTPTHVIHFAAESHVDQSIADPSVCIRTNVDGTNKLLQLARDHKVERFHLISTDEVYGSLTKDDPPRTEDSPFNPRNPYSASKVSAELLLRAYTQTYGLPGVITRSSNNYGPNQDATKLIPKFITNLLEGKKVPLYATGENIRDWLYVGDDVHAIDLVFRKGRNGETYNIGGGEEYTNLEVTRALLKSLRKTEKEVEYVADRPGHDFRYALSNKKIEKEFGWKPKVRFADGIKKTILFYKKRLGHV</sequence>
<dbReference type="Proteomes" id="UP000178427">
    <property type="component" value="Unassembled WGS sequence"/>
</dbReference>
<dbReference type="CDD" id="cd05246">
    <property type="entry name" value="dTDP_GD_SDR_e"/>
    <property type="match status" value="1"/>
</dbReference>
<evidence type="ECO:0000259" key="9">
    <source>
        <dbReference type="Pfam" id="PF16363"/>
    </source>
</evidence>
<proteinExistence type="inferred from homology"/>
<dbReference type="Pfam" id="PF16363">
    <property type="entry name" value="GDP_Man_Dehyd"/>
    <property type="match status" value="1"/>
</dbReference>
<dbReference type="GO" id="GO:0008460">
    <property type="term" value="F:dTDP-glucose 4,6-dehydratase activity"/>
    <property type="evidence" value="ECO:0007669"/>
    <property type="project" value="UniProtKB-EC"/>
</dbReference>
<comment type="catalytic activity">
    <reaction evidence="1 7">
        <text>dTDP-alpha-D-glucose = dTDP-4-dehydro-6-deoxy-alpha-D-glucose + H2O</text>
        <dbReference type="Rhea" id="RHEA:17221"/>
        <dbReference type="ChEBI" id="CHEBI:15377"/>
        <dbReference type="ChEBI" id="CHEBI:57477"/>
        <dbReference type="ChEBI" id="CHEBI:57649"/>
        <dbReference type="EC" id="4.2.1.46"/>
    </reaction>
</comment>
<keyword evidence="6 7" id="KW-0456">Lyase</keyword>
<dbReference type="EMBL" id="MFMA01000027">
    <property type="protein sequence ID" value="OGG73863.1"/>
    <property type="molecule type" value="Genomic_DNA"/>
</dbReference>
<dbReference type="EC" id="4.2.1.46" evidence="4 7"/>
<reference evidence="10 11" key="1">
    <citation type="journal article" date="2016" name="Nat. Commun.">
        <title>Thousands of microbial genomes shed light on interconnected biogeochemical processes in an aquifer system.</title>
        <authorList>
            <person name="Anantharaman K."/>
            <person name="Brown C.T."/>
            <person name="Hug L.A."/>
            <person name="Sharon I."/>
            <person name="Castelle C.J."/>
            <person name="Probst A.J."/>
            <person name="Thomas B.C."/>
            <person name="Singh A."/>
            <person name="Wilkins M.J."/>
            <person name="Karaoz U."/>
            <person name="Brodie E.L."/>
            <person name="Williams K.H."/>
            <person name="Hubbard S.S."/>
            <person name="Banfield J.F."/>
        </authorList>
    </citation>
    <scope>NUCLEOTIDE SEQUENCE [LARGE SCALE GENOMIC DNA]</scope>
</reference>
<evidence type="ECO:0000256" key="7">
    <source>
        <dbReference type="RuleBase" id="RU004473"/>
    </source>
</evidence>
<feature type="compositionally biased region" description="Basic and acidic residues" evidence="8">
    <location>
        <begin position="138"/>
        <end position="147"/>
    </location>
</feature>
<dbReference type="SUPFAM" id="SSF51735">
    <property type="entry name" value="NAD(P)-binding Rossmann-fold domains"/>
    <property type="match status" value="1"/>
</dbReference>
<dbReference type="GO" id="GO:0009225">
    <property type="term" value="P:nucleotide-sugar metabolic process"/>
    <property type="evidence" value="ECO:0007669"/>
    <property type="project" value="InterPro"/>
</dbReference>
<organism evidence="10 11">
    <name type="scientific">Candidatus Kaiserbacteria bacterium RIFCSPLOWO2_01_FULL_54_20</name>
    <dbReference type="NCBI Taxonomy" id="1798513"/>
    <lineage>
        <taxon>Bacteria</taxon>
        <taxon>Candidatus Kaiseribacteriota</taxon>
    </lineage>
</organism>
<feature type="domain" description="NAD(P)-binding" evidence="9">
    <location>
        <begin position="10"/>
        <end position="312"/>
    </location>
</feature>
<dbReference type="NCBIfam" id="TIGR01181">
    <property type="entry name" value="dTDP_gluc_dehyt"/>
    <property type="match status" value="1"/>
</dbReference>
<dbReference type="STRING" id="1798513.A3A40_02530"/>
<evidence type="ECO:0000313" key="10">
    <source>
        <dbReference type="EMBL" id="OGG73863.1"/>
    </source>
</evidence>
<accession>A0A1F6EJM2</accession>
<protein>
    <recommendedName>
        <fullName evidence="4 7">dTDP-glucose 4,6-dehydratase</fullName>
        <ecNumber evidence="4 7">4.2.1.46</ecNumber>
    </recommendedName>
</protein>
<evidence type="ECO:0000256" key="4">
    <source>
        <dbReference type="ARBA" id="ARBA00011990"/>
    </source>
</evidence>
<comment type="similarity">
    <text evidence="3 7">Belongs to the NAD(P)-dependent epimerase/dehydratase family. dTDP-glucose dehydratase subfamily.</text>
</comment>
<dbReference type="PANTHER" id="PTHR43000">
    <property type="entry name" value="DTDP-D-GLUCOSE 4,6-DEHYDRATASE-RELATED"/>
    <property type="match status" value="1"/>
</dbReference>
<dbReference type="Gene3D" id="3.90.25.10">
    <property type="entry name" value="UDP-galactose 4-epimerase, domain 1"/>
    <property type="match status" value="1"/>
</dbReference>
<comment type="caution">
    <text evidence="10">The sequence shown here is derived from an EMBL/GenBank/DDBJ whole genome shotgun (WGS) entry which is preliminary data.</text>
</comment>
<evidence type="ECO:0000256" key="6">
    <source>
        <dbReference type="ARBA" id="ARBA00023239"/>
    </source>
</evidence>
<comment type="cofactor">
    <cofactor evidence="2 7">
        <name>NAD(+)</name>
        <dbReference type="ChEBI" id="CHEBI:57540"/>
    </cofactor>
</comment>
<evidence type="ECO:0000313" key="11">
    <source>
        <dbReference type="Proteomes" id="UP000178427"/>
    </source>
</evidence>